<evidence type="ECO:0000256" key="4">
    <source>
        <dbReference type="ARBA" id="ARBA00022801"/>
    </source>
</evidence>
<evidence type="ECO:0000256" key="3">
    <source>
        <dbReference type="ARBA" id="ARBA00022737"/>
    </source>
</evidence>
<evidence type="ECO:0000313" key="10">
    <source>
        <dbReference type="VGNC" id="VGNC:25551"/>
    </source>
</evidence>
<dbReference type="Bgee" id="ENSBTAG00000011258">
    <property type="expression patterns" value="Expressed in oocyte and 104 other cell types or tissues"/>
</dbReference>
<evidence type="ECO:0000256" key="2">
    <source>
        <dbReference type="ARBA" id="ARBA00022487"/>
    </source>
</evidence>
<evidence type="ECO:0000313" key="9">
    <source>
        <dbReference type="Proteomes" id="UP000009136"/>
    </source>
</evidence>
<dbReference type="FunFam" id="3.10.129.10:FF:000012">
    <property type="entry name" value="Acyl-coenzyme A thioesterase 9, mitochondrial"/>
    <property type="match status" value="1"/>
</dbReference>
<dbReference type="SUPFAM" id="SSF54637">
    <property type="entry name" value="Thioesterase/thiol ester dehydrase-isomerase"/>
    <property type="match status" value="2"/>
</dbReference>
<keyword evidence="2" id="KW-0719">Serine esterase</keyword>
<reference evidence="8" key="2">
    <citation type="submission" date="2025-08" db="UniProtKB">
        <authorList>
            <consortium name="Ensembl"/>
        </authorList>
    </citation>
    <scope>IDENTIFICATION</scope>
    <source>
        <strain evidence="8">Hereford</strain>
    </source>
</reference>
<reference evidence="8" key="1">
    <citation type="submission" date="2018-03" db="EMBL/GenBank/DDBJ databases">
        <title>ARS-UCD1.2.</title>
        <authorList>
            <person name="Rosen B.D."/>
            <person name="Bickhart D.M."/>
            <person name="Koren S."/>
            <person name="Schnabel R.D."/>
            <person name="Hall R."/>
            <person name="Zimin A."/>
            <person name="Dreischer C."/>
            <person name="Schultheiss S."/>
            <person name="Schroeder S.G."/>
            <person name="Elsik C.G."/>
            <person name="Couldrey C."/>
            <person name="Liu G.E."/>
            <person name="Van Tassell C.P."/>
            <person name="Phillippy A.M."/>
            <person name="Smith T.P.L."/>
            <person name="Medrano J.F."/>
        </authorList>
    </citation>
    <scope>NUCLEOTIDE SEQUENCE [LARGE SCALE GENOMIC DNA]</scope>
    <source>
        <strain evidence="8">Hereford</strain>
    </source>
</reference>
<keyword evidence="3" id="KW-0677">Repeat</keyword>
<dbReference type="OrthoDB" id="331699at2759"/>
<proteinExistence type="inferred from homology"/>
<dbReference type="PANTHER" id="PTHR12655:SF0">
    <property type="entry name" value="ACYL-COENZYME A THIOESTERASE 9, MITOCHONDRIAL"/>
    <property type="match status" value="1"/>
</dbReference>
<dbReference type="GeneTree" id="ENSGT00390000005330"/>
<dbReference type="GO" id="GO:0052689">
    <property type="term" value="F:carboxylic ester hydrolase activity"/>
    <property type="evidence" value="ECO:0007669"/>
    <property type="project" value="UniProtKB-KW"/>
</dbReference>
<dbReference type="Ensembl" id="ENSBTAT00000070578.3">
    <property type="protein sequence ID" value="ENSBTAP00000064498.2"/>
    <property type="gene ID" value="ENSBTAG00000011258.7"/>
</dbReference>
<name>A0A3Q1M7X9_BOVIN</name>
<dbReference type="InterPro" id="IPR033120">
    <property type="entry name" value="HOTDOG_ACOT"/>
</dbReference>
<evidence type="ECO:0000256" key="5">
    <source>
        <dbReference type="ARBA" id="ARBA00022946"/>
    </source>
</evidence>
<dbReference type="InterPro" id="IPR029069">
    <property type="entry name" value="HotDog_dom_sf"/>
</dbReference>
<dbReference type="PANTHER" id="PTHR12655">
    <property type="entry name" value="ACYL-COA THIOESTERASE"/>
    <property type="match status" value="1"/>
</dbReference>
<dbReference type="PROSITE" id="PS51770">
    <property type="entry name" value="HOTDOG_ACOT"/>
    <property type="match status" value="1"/>
</dbReference>
<reference evidence="8" key="3">
    <citation type="submission" date="2025-09" db="UniProtKB">
        <authorList>
            <consortium name="Ensembl"/>
        </authorList>
    </citation>
    <scope>IDENTIFICATION</scope>
    <source>
        <strain evidence="8">Hereford</strain>
    </source>
</reference>
<keyword evidence="4 6" id="KW-0378">Hydrolase</keyword>
<keyword evidence="5" id="KW-0809">Transit peptide</keyword>
<feature type="domain" description="HotDog ACOT-type" evidence="7">
    <location>
        <begin position="259"/>
        <end position="371"/>
    </location>
</feature>
<dbReference type="CDD" id="cd03442">
    <property type="entry name" value="BFIT_BACH"/>
    <property type="match status" value="1"/>
</dbReference>
<gene>
    <name evidence="8 10" type="primary">ACOT9</name>
</gene>
<evidence type="ECO:0000313" key="8">
    <source>
        <dbReference type="Ensembl" id="ENSBTAP00000064498.2"/>
    </source>
</evidence>
<comment type="similarity">
    <text evidence="1">Belongs to the acyl coenzyme A hydrolase family.</text>
</comment>
<organism evidence="8 9">
    <name type="scientific">Bos taurus</name>
    <name type="common">Bovine</name>
    <dbReference type="NCBI Taxonomy" id="9913"/>
    <lineage>
        <taxon>Eukaryota</taxon>
        <taxon>Metazoa</taxon>
        <taxon>Chordata</taxon>
        <taxon>Craniata</taxon>
        <taxon>Vertebrata</taxon>
        <taxon>Euteleostomi</taxon>
        <taxon>Mammalia</taxon>
        <taxon>Eutheria</taxon>
        <taxon>Laurasiatheria</taxon>
        <taxon>Artiodactyla</taxon>
        <taxon>Ruminantia</taxon>
        <taxon>Pecora</taxon>
        <taxon>Bovidae</taxon>
        <taxon>Bovinae</taxon>
        <taxon>Bos</taxon>
    </lineage>
</organism>
<evidence type="ECO:0000259" key="7">
    <source>
        <dbReference type="PROSITE" id="PS51770"/>
    </source>
</evidence>
<evidence type="ECO:0000256" key="6">
    <source>
        <dbReference type="PROSITE-ProRule" id="PRU01106"/>
    </source>
</evidence>
<sequence>VRKEAMEPSLSVKGLLAPSRGLTQESQNPENVFHIREVRDKLREIVGASTNWRDHVKAMEERKLLHSFLAKSQKGLPPRTMKDSYIEVFLPLGSQPELREKYLTVQNTMSPLSIVTALVDKIDMCKKNLSPEQDIKFSGHVSWVGKTSMEVKMHMFQLHGNDFSPVLDATFVMVARDSENKGPAFVNPLILESPEEEELFQQGELNKGRRVAFSSTSLLKMAPTAEERTTIHEMFLNTLDPKTISFRSRVLPANSVWMENSKLKSLDICHPQERNIFNRIFGGFLMRKAYELGWATACNFGGSRPFIVAVDDIMFQKPVEVGSLLFLSAQVCFTQGNYIQVRVHSEVASLQDKEHMTTNVFHFTFMSEKEVPLVFPRTYGESMLYLDGQRHFKSMSAPVTLKRNYVVEP</sequence>
<accession>A0A3Q1M7X9</accession>
<dbReference type="Gene3D" id="3.10.129.10">
    <property type="entry name" value="Hotdog Thioesterase"/>
    <property type="match status" value="2"/>
</dbReference>
<dbReference type="AlphaFoldDB" id="A0A3Q1M7X9"/>
<evidence type="ECO:0000256" key="1">
    <source>
        <dbReference type="ARBA" id="ARBA00010458"/>
    </source>
</evidence>
<protein>
    <submittedName>
        <fullName evidence="8">Acyl-CoA thioesterase 9</fullName>
    </submittedName>
</protein>
<dbReference type="VEuPathDB" id="HostDB:ENSBTAG00000011258"/>
<keyword evidence="9" id="KW-1185">Reference proteome</keyword>
<dbReference type="Proteomes" id="UP000009136">
    <property type="component" value="Chromosome X"/>
</dbReference>
<dbReference type="VGNC" id="VGNC:25551">
    <property type="gene designation" value="ACOT9"/>
</dbReference>